<keyword evidence="2" id="KW-0732">Signal</keyword>
<feature type="signal peptide" evidence="2">
    <location>
        <begin position="1"/>
        <end position="26"/>
    </location>
</feature>
<organism evidence="3 4">
    <name type="scientific">Blautia faecicola</name>
    <dbReference type="NCBI Taxonomy" id="2509240"/>
    <lineage>
        <taxon>Bacteria</taxon>
        <taxon>Bacillati</taxon>
        <taxon>Bacillota</taxon>
        <taxon>Clostridia</taxon>
        <taxon>Lachnospirales</taxon>
        <taxon>Lachnospiraceae</taxon>
        <taxon>Blautia</taxon>
    </lineage>
</organism>
<feature type="region of interest" description="Disordered" evidence="1">
    <location>
        <begin position="50"/>
        <end position="84"/>
    </location>
</feature>
<dbReference type="RefSeq" id="WP_129258023.1">
    <property type="nucleotide sequence ID" value="NZ_SDKC01000001.1"/>
</dbReference>
<dbReference type="AlphaFoldDB" id="A0A4Q1RIS7"/>
<sequence length="231" mass="25687">MKNNTWKKYMGITAITAVLLVGSVSAYFTDQDEKTNTFTVGKVTIDLEEPEWDKKPDENGNDIPDEAENMTPNQTIEKDPQVKNTGTNDAFVYMTVEVPCKKIVTVNNDGTRNPEVVRELYTYQTDSSWKLLGSVDVTDETGEKTAVKHLYAYAGAQGTCTVVKPQETTKNLFREVTFVNAMEGQGLENGMYKIGIKAFGIQTTDLNGGTNNAVEIWKIISNQRELAESFS</sequence>
<evidence type="ECO:0000313" key="4">
    <source>
        <dbReference type="Proteomes" id="UP000290106"/>
    </source>
</evidence>
<evidence type="ECO:0000256" key="2">
    <source>
        <dbReference type="SAM" id="SignalP"/>
    </source>
</evidence>
<comment type="caution">
    <text evidence="3">The sequence shown here is derived from an EMBL/GenBank/DDBJ whole genome shotgun (WGS) entry which is preliminary data.</text>
</comment>
<dbReference type="Proteomes" id="UP000290106">
    <property type="component" value="Unassembled WGS sequence"/>
</dbReference>
<evidence type="ECO:0008006" key="5">
    <source>
        <dbReference type="Google" id="ProtNLM"/>
    </source>
</evidence>
<dbReference type="Pfam" id="PF12389">
    <property type="entry name" value="Peptidase_M73"/>
    <property type="match status" value="1"/>
</dbReference>
<reference evidence="3 4" key="1">
    <citation type="submission" date="2019-01" db="EMBL/GenBank/DDBJ databases">
        <title>Blautia sp. nov. KGMB01111 isolated human feces.</title>
        <authorList>
            <person name="Park J.-E."/>
            <person name="Kim J.-S."/>
            <person name="Park S.-H."/>
        </authorList>
    </citation>
    <scope>NUCLEOTIDE SEQUENCE [LARGE SCALE GENOMIC DNA]</scope>
    <source>
        <strain evidence="3 4">KGMB01111</strain>
    </source>
</reference>
<dbReference type="NCBIfam" id="TIGR04088">
    <property type="entry name" value="cognate_SipW"/>
    <property type="match status" value="1"/>
</dbReference>
<keyword evidence="4" id="KW-1185">Reference proteome</keyword>
<evidence type="ECO:0000256" key="1">
    <source>
        <dbReference type="SAM" id="MobiDB-lite"/>
    </source>
</evidence>
<dbReference type="OrthoDB" id="1827788at2"/>
<dbReference type="InterPro" id="IPR022121">
    <property type="entry name" value="Peptidase_M73_camelysin"/>
</dbReference>
<dbReference type="InterPro" id="IPR023833">
    <property type="entry name" value="Signal_pept_SipW-depend-type"/>
</dbReference>
<accession>A0A4Q1RIS7</accession>
<proteinExistence type="predicted"/>
<feature type="compositionally biased region" description="Acidic residues" evidence="1">
    <location>
        <begin position="59"/>
        <end position="68"/>
    </location>
</feature>
<protein>
    <recommendedName>
        <fullName evidence="5">SipW-cognate class signal peptide</fullName>
    </recommendedName>
</protein>
<dbReference type="EMBL" id="SDKC01000001">
    <property type="protein sequence ID" value="RXS75626.1"/>
    <property type="molecule type" value="Genomic_DNA"/>
</dbReference>
<evidence type="ECO:0000313" key="3">
    <source>
        <dbReference type="EMBL" id="RXS75626.1"/>
    </source>
</evidence>
<name>A0A4Q1RIS7_9FIRM</name>
<feature type="chain" id="PRO_5020749511" description="SipW-cognate class signal peptide" evidence="2">
    <location>
        <begin position="27"/>
        <end position="231"/>
    </location>
</feature>
<gene>
    <name evidence="3" type="ORF">ETP43_10640</name>
</gene>